<dbReference type="GO" id="GO:0004222">
    <property type="term" value="F:metalloendopeptidase activity"/>
    <property type="evidence" value="ECO:0007669"/>
    <property type="project" value="InterPro"/>
</dbReference>
<sequence length="449" mass="51103">MTTQEILVKAGQLILSLSILVVLHELGHFIPAKLFKTKVEKFYLFFDPWFSLFKFKKGETEYGIGWLPLGGYVKISGMIDESMDRDQLMKEPQPWEFRSKPAWQRLIIMIGGVTVNLILGFLIYAMMLWYWGETYLPTQNVKYGVSVDSLAQSIGLRDGDKILSIDNRKVENFQAIPAEIILHEAKSIQVERDGQELNVAIPPGFIRQMIKQKSPFAVPRVPYYVGYFSKESAGEKAGLKKGDKMISFNGEPATYLSDFKSRLQKYKNQTVQIGVLRGTDTLQVNVKVPDTGILGVYIDADMSKFFALNTRKYTFFEAIPAGFNKCINTLVKYVQQLRLIFVSKEVKASESLGGFLTIGNLFPGEWDWMSFWEMTALLSIILAFMNILPIPALDGGHVLFLLYEIVTGRKPSEKFLEYAQIVGMVLLFGLLLYANGLDLWRNIFSKWFS</sequence>
<dbReference type="RefSeq" id="WP_089913390.1">
    <property type="nucleotide sequence ID" value="NZ_FOBB01000003.1"/>
</dbReference>
<comment type="subcellular location">
    <subcellularLocation>
        <location evidence="2">Membrane</location>
        <topology evidence="2">Multi-pass membrane protein</topology>
    </subcellularLocation>
</comment>
<dbReference type="GO" id="GO:0046872">
    <property type="term" value="F:metal ion binding"/>
    <property type="evidence" value="ECO:0007669"/>
    <property type="project" value="UniProtKB-KW"/>
</dbReference>
<comment type="cofactor">
    <cofactor evidence="1 11">
        <name>Zn(2+)</name>
        <dbReference type="ChEBI" id="CHEBI:29105"/>
    </cofactor>
</comment>
<dbReference type="GO" id="GO:0016020">
    <property type="term" value="C:membrane"/>
    <property type="evidence" value="ECO:0007669"/>
    <property type="project" value="UniProtKB-SubCell"/>
</dbReference>
<evidence type="ECO:0000256" key="4">
    <source>
        <dbReference type="ARBA" id="ARBA00022670"/>
    </source>
</evidence>
<evidence type="ECO:0000256" key="2">
    <source>
        <dbReference type="ARBA" id="ARBA00004141"/>
    </source>
</evidence>
<dbReference type="SUPFAM" id="SSF50156">
    <property type="entry name" value="PDZ domain-like"/>
    <property type="match status" value="2"/>
</dbReference>
<keyword evidence="14" id="KW-1185">Reference proteome</keyword>
<reference evidence="13 14" key="1">
    <citation type="submission" date="2016-10" db="EMBL/GenBank/DDBJ databases">
        <authorList>
            <person name="de Groot N.N."/>
        </authorList>
    </citation>
    <scope>NUCLEOTIDE SEQUENCE [LARGE SCALE GENOMIC DNA]</scope>
    <source>
        <strain evidence="13 14">DSM 21039</strain>
    </source>
</reference>
<dbReference type="EC" id="3.4.24.-" evidence="11"/>
<dbReference type="PANTHER" id="PTHR42837">
    <property type="entry name" value="REGULATOR OF SIGMA-E PROTEASE RSEP"/>
    <property type="match status" value="1"/>
</dbReference>
<feature type="transmembrane region" description="Helical" evidence="11">
    <location>
        <begin position="106"/>
        <end position="131"/>
    </location>
</feature>
<evidence type="ECO:0000256" key="6">
    <source>
        <dbReference type="ARBA" id="ARBA00022801"/>
    </source>
</evidence>
<dbReference type="EMBL" id="FOBB01000003">
    <property type="protein sequence ID" value="SEM14415.1"/>
    <property type="molecule type" value="Genomic_DNA"/>
</dbReference>
<evidence type="ECO:0000256" key="7">
    <source>
        <dbReference type="ARBA" id="ARBA00022833"/>
    </source>
</evidence>
<evidence type="ECO:0000256" key="11">
    <source>
        <dbReference type="RuleBase" id="RU362031"/>
    </source>
</evidence>
<evidence type="ECO:0000256" key="5">
    <source>
        <dbReference type="ARBA" id="ARBA00022692"/>
    </source>
</evidence>
<protein>
    <recommendedName>
        <fullName evidence="11">Zinc metalloprotease</fullName>
        <ecNumber evidence="11">3.4.24.-</ecNumber>
    </recommendedName>
</protein>
<accession>A0A1H7W013</accession>
<feature type="domain" description="Peptidase M50" evidence="12">
    <location>
        <begin position="13"/>
        <end position="429"/>
    </location>
</feature>
<dbReference type="STRING" id="573321.SAMN04488505_103500"/>
<dbReference type="InterPro" id="IPR036034">
    <property type="entry name" value="PDZ_sf"/>
</dbReference>
<dbReference type="InterPro" id="IPR004387">
    <property type="entry name" value="Pept_M50_Zn"/>
</dbReference>
<dbReference type="OrthoDB" id="9782003at2"/>
<evidence type="ECO:0000313" key="13">
    <source>
        <dbReference type="EMBL" id="SEM14415.1"/>
    </source>
</evidence>
<keyword evidence="4 13" id="KW-0645">Protease</keyword>
<dbReference type="CDD" id="cd06163">
    <property type="entry name" value="S2P-M50_PDZ_RseP-like"/>
    <property type="match status" value="1"/>
</dbReference>
<keyword evidence="7 11" id="KW-0862">Zinc</keyword>
<gene>
    <name evidence="13" type="ORF">SAMN04488505_103500</name>
</gene>
<dbReference type="AlphaFoldDB" id="A0A1H7W013"/>
<dbReference type="GO" id="GO:0006508">
    <property type="term" value="P:proteolysis"/>
    <property type="evidence" value="ECO:0007669"/>
    <property type="project" value="UniProtKB-KW"/>
</dbReference>
<evidence type="ECO:0000256" key="10">
    <source>
        <dbReference type="ARBA" id="ARBA00023136"/>
    </source>
</evidence>
<keyword evidence="8 11" id="KW-1133">Transmembrane helix</keyword>
<keyword evidence="5 11" id="KW-0812">Transmembrane</keyword>
<dbReference type="PANTHER" id="PTHR42837:SF2">
    <property type="entry name" value="MEMBRANE METALLOPROTEASE ARASP2, CHLOROPLASTIC-RELATED"/>
    <property type="match status" value="1"/>
</dbReference>
<dbReference type="Gene3D" id="2.30.42.10">
    <property type="match status" value="2"/>
</dbReference>
<dbReference type="Pfam" id="PF02163">
    <property type="entry name" value="Peptidase_M50"/>
    <property type="match status" value="1"/>
</dbReference>
<feature type="transmembrane region" description="Helical" evidence="11">
    <location>
        <begin position="6"/>
        <end position="26"/>
    </location>
</feature>
<evidence type="ECO:0000256" key="1">
    <source>
        <dbReference type="ARBA" id="ARBA00001947"/>
    </source>
</evidence>
<dbReference type="InterPro" id="IPR008915">
    <property type="entry name" value="Peptidase_M50"/>
</dbReference>
<keyword evidence="9 11" id="KW-0482">Metalloprotease</keyword>
<evidence type="ECO:0000313" key="14">
    <source>
        <dbReference type="Proteomes" id="UP000198984"/>
    </source>
</evidence>
<evidence type="ECO:0000259" key="12">
    <source>
        <dbReference type="Pfam" id="PF02163"/>
    </source>
</evidence>
<comment type="similarity">
    <text evidence="3 11">Belongs to the peptidase M50B family.</text>
</comment>
<feature type="transmembrane region" description="Helical" evidence="11">
    <location>
        <begin position="376"/>
        <end position="403"/>
    </location>
</feature>
<dbReference type="Proteomes" id="UP000198984">
    <property type="component" value="Unassembled WGS sequence"/>
</dbReference>
<organism evidence="13 14">
    <name type="scientific">Chitinophaga rupis</name>
    <dbReference type="NCBI Taxonomy" id="573321"/>
    <lineage>
        <taxon>Bacteria</taxon>
        <taxon>Pseudomonadati</taxon>
        <taxon>Bacteroidota</taxon>
        <taxon>Chitinophagia</taxon>
        <taxon>Chitinophagales</taxon>
        <taxon>Chitinophagaceae</taxon>
        <taxon>Chitinophaga</taxon>
    </lineage>
</organism>
<dbReference type="NCBIfam" id="TIGR00054">
    <property type="entry name" value="RIP metalloprotease RseP"/>
    <property type="match status" value="1"/>
</dbReference>
<evidence type="ECO:0000256" key="8">
    <source>
        <dbReference type="ARBA" id="ARBA00022989"/>
    </source>
</evidence>
<keyword evidence="10 11" id="KW-0472">Membrane</keyword>
<evidence type="ECO:0000256" key="3">
    <source>
        <dbReference type="ARBA" id="ARBA00007931"/>
    </source>
</evidence>
<name>A0A1H7W013_9BACT</name>
<keyword evidence="6 11" id="KW-0378">Hydrolase</keyword>
<proteinExistence type="inferred from homology"/>
<evidence type="ECO:0000256" key="9">
    <source>
        <dbReference type="ARBA" id="ARBA00023049"/>
    </source>
</evidence>
<feature type="transmembrane region" description="Helical" evidence="11">
    <location>
        <begin position="415"/>
        <end position="434"/>
    </location>
</feature>
<keyword evidence="11" id="KW-0479">Metal-binding</keyword>